<reference evidence="4" key="1">
    <citation type="submission" date="2016-10" db="EMBL/GenBank/DDBJ databases">
        <authorList>
            <person name="Varghese N."/>
            <person name="Submissions S."/>
        </authorList>
    </citation>
    <scope>NUCLEOTIDE SEQUENCE [LARGE SCALE GENOMIC DNA]</scope>
    <source>
        <strain evidence="4">ATCC 25963</strain>
    </source>
</reference>
<dbReference type="InterPro" id="IPR045886">
    <property type="entry name" value="ThiF/MoeB/HesA"/>
</dbReference>
<dbReference type="GO" id="GO:0061503">
    <property type="term" value="F:tRNA threonylcarbamoyladenosine dehydratase"/>
    <property type="evidence" value="ECO:0007669"/>
    <property type="project" value="TreeGrafter"/>
</dbReference>
<dbReference type="STRING" id="54.SAMN02745121_04365"/>
<dbReference type="CDD" id="cd01483">
    <property type="entry name" value="E1_enzyme_family"/>
    <property type="match status" value="1"/>
</dbReference>
<evidence type="ECO:0000313" key="3">
    <source>
        <dbReference type="EMBL" id="SFE47176.1"/>
    </source>
</evidence>
<dbReference type="PANTHER" id="PTHR43267:SF1">
    <property type="entry name" value="TRNA THREONYLCARBAMOYLADENOSINE DEHYDRATASE"/>
    <property type="match status" value="1"/>
</dbReference>
<dbReference type="EMBL" id="FOMX01000014">
    <property type="protein sequence ID" value="SFE47176.1"/>
    <property type="molecule type" value="Genomic_DNA"/>
</dbReference>
<dbReference type="GO" id="GO:0008641">
    <property type="term" value="F:ubiquitin-like modifier activating enzyme activity"/>
    <property type="evidence" value="ECO:0007669"/>
    <property type="project" value="InterPro"/>
</dbReference>
<dbReference type="Pfam" id="PF14461">
    <property type="entry name" value="Prok-E2_B"/>
    <property type="match status" value="1"/>
</dbReference>
<dbReference type="InterPro" id="IPR032701">
    <property type="entry name" value="Prok-E2_B_dom"/>
</dbReference>
<dbReference type="AlphaFoldDB" id="A0A1I2ATN4"/>
<protein>
    <submittedName>
        <fullName evidence="3">E2 family protein B</fullName>
    </submittedName>
</protein>
<dbReference type="OrthoDB" id="4088010at2"/>
<dbReference type="RefSeq" id="WP_096332017.1">
    <property type="nucleotide sequence ID" value="NZ_FOMX01000014.1"/>
</dbReference>
<evidence type="ECO:0000259" key="1">
    <source>
        <dbReference type="Pfam" id="PF00899"/>
    </source>
</evidence>
<dbReference type="Gene3D" id="3.40.50.720">
    <property type="entry name" value="NAD(P)-binding Rossmann-like Domain"/>
    <property type="match status" value="1"/>
</dbReference>
<dbReference type="Proteomes" id="UP000199400">
    <property type="component" value="Unassembled WGS sequence"/>
</dbReference>
<sequence>MHADDLTATAELLCAAGLLEQGCVTPADALLEPWARLHGVVAAIEGVAHVDGHALALRLGLTPRFPGRLPTVFVLDARLHGRIPHVFQHGHVCYQEYEGVLLDRYQPVAVAREALARAVETIRRGLTGENRADFIEELALYWPGAAEGLGFFAADAQIQPILRFVLPWAGTFAFVRDRAQARELLVAPMPLRVPEVMAPLEAWFDDTVTPGLYIPLEDVPRPPDPFPLGPWTRAQVAQLIRHNLSDGQRRRLEQLTRGLKTRSTFVILRVPRPRGGDHLVGIRYDDIRGAHPLARATGSATMTQFRVERRDPGYLVPRGGGEPPLRAKRVLLVGCGAIGGHLAGELVRCGVGHLTLVDPDVLRPENAYRHVLGAPSLFVLPAKSLQLAAEIQQRYRGVEVSGLAASIEDALDQGAIDVTRYDLVLSATGDPNVDRGLNERLHRLEHRPPLLFTWLEPLGIGGHALVVQRSSPGCLDCLFTPHPLDASPVLTNRAAFAAAGQVFTRELAGCGNAFTPYSSLDALRTAELAGRLAVEVLGGRLRETLLRSWKGDGAAFHAAGLRTSPRYEMEASALERGGADVVAAGCKVCGGR</sequence>
<name>A0A1I2ATN4_9BACT</name>
<dbReference type="PANTHER" id="PTHR43267">
    <property type="entry name" value="TRNA THREONYLCARBAMOYLADENOSINE DEHYDRATASE"/>
    <property type="match status" value="1"/>
</dbReference>
<evidence type="ECO:0000259" key="2">
    <source>
        <dbReference type="Pfam" id="PF14461"/>
    </source>
</evidence>
<dbReference type="SUPFAM" id="SSF69572">
    <property type="entry name" value="Activating enzymes of the ubiquitin-like proteins"/>
    <property type="match status" value="1"/>
</dbReference>
<feature type="domain" description="THIF-type NAD/FAD binding fold" evidence="1">
    <location>
        <begin position="325"/>
        <end position="483"/>
    </location>
</feature>
<dbReference type="InterPro" id="IPR000594">
    <property type="entry name" value="ThiF_NAD_FAD-bd"/>
</dbReference>
<gene>
    <name evidence="3" type="ORF">SAMN02745121_04365</name>
</gene>
<feature type="domain" description="Prokaryotic E2 family B" evidence="2">
    <location>
        <begin position="49"/>
        <end position="145"/>
    </location>
</feature>
<organism evidence="3 4">
    <name type="scientific">Nannocystis exedens</name>
    <dbReference type="NCBI Taxonomy" id="54"/>
    <lineage>
        <taxon>Bacteria</taxon>
        <taxon>Pseudomonadati</taxon>
        <taxon>Myxococcota</taxon>
        <taxon>Polyangia</taxon>
        <taxon>Nannocystales</taxon>
        <taxon>Nannocystaceae</taxon>
        <taxon>Nannocystis</taxon>
    </lineage>
</organism>
<proteinExistence type="predicted"/>
<accession>A0A1I2ATN4</accession>
<evidence type="ECO:0000313" key="4">
    <source>
        <dbReference type="Proteomes" id="UP000199400"/>
    </source>
</evidence>
<dbReference type="InterPro" id="IPR035985">
    <property type="entry name" value="Ubiquitin-activating_enz"/>
</dbReference>
<keyword evidence="4" id="KW-1185">Reference proteome</keyword>
<dbReference type="Pfam" id="PF00899">
    <property type="entry name" value="ThiF"/>
    <property type="match status" value="1"/>
</dbReference>
<dbReference type="GO" id="GO:0061504">
    <property type="term" value="P:cyclic threonylcarbamoyladenosine biosynthetic process"/>
    <property type="evidence" value="ECO:0007669"/>
    <property type="project" value="TreeGrafter"/>
</dbReference>